<gene>
    <name evidence="1" type="ORF">C7K55_00920</name>
</gene>
<evidence type="ECO:0000313" key="2">
    <source>
        <dbReference type="Proteomes" id="UP000243002"/>
    </source>
</evidence>
<evidence type="ECO:0000313" key="1">
    <source>
        <dbReference type="EMBL" id="PSJ07334.1"/>
    </source>
</evidence>
<dbReference type="EMBL" id="PXXO01000001">
    <property type="protein sequence ID" value="PSJ07334.1"/>
    <property type="molecule type" value="Genomic_DNA"/>
</dbReference>
<dbReference type="Pfam" id="PF11334">
    <property type="entry name" value="DUF3136"/>
    <property type="match status" value="1"/>
</dbReference>
<reference evidence="1 2" key="1">
    <citation type="journal article" date="2018" name="Environ. Microbiol.">
        <title>Ecological and genomic features of two widespread freshwater picocyanobacteria.</title>
        <authorList>
            <person name="Cabello-Yeves P.J."/>
            <person name="Picazo A."/>
            <person name="Camacho A."/>
            <person name="Callieri C."/>
            <person name="Rosselli R."/>
            <person name="Roda-Garcia J.J."/>
            <person name="Coutinho F.H."/>
            <person name="Rodriguez-Valera F."/>
        </authorList>
    </citation>
    <scope>NUCLEOTIDE SEQUENCE [LARGE SCALE GENOMIC DNA]</scope>
    <source>
        <strain evidence="1 2">Tous</strain>
    </source>
</reference>
<dbReference type="Proteomes" id="UP000243002">
    <property type="component" value="Unassembled WGS sequence"/>
</dbReference>
<dbReference type="InterPro" id="IPR021483">
    <property type="entry name" value="DUF3136"/>
</dbReference>
<keyword evidence="2" id="KW-1185">Reference proteome</keyword>
<dbReference type="RefSeq" id="WP_094561403.1">
    <property type="nucleotide sequence ID" value="NZ_OY986431.1"/>
</dbReference>
<name>A0A2P7N1K0_9CYAN</name>
<protein>
    <submittedName>
        <fullName evidence="1">DUF3136 domain-containing protein</fullName>
    </submittedName>
</protein>
<dbReference type="AlphaFoldDB" id="A0A2P7N1K0"/>
<sequence length="71" mass="8015">MSSSQGLTIGELEANYSLYCKALRLLLKEGKTVAAIQRTVCWSRLEQLHICLPSRYKAPDYLCVVLKRDLG</sequence>
<accession>A0A2P7N1K0</accession>
<comment type="caution">
    <text evidence="1">The sequence shown here is derived from an EMBL/GenBank/DDBJ whole genome shotgun (WGS) entry which is preliminary data.</text>
</comment>
<dbReference type="OrthoDB" id="560739at2"/>
<proteinExistence type="predicted"/>
<organism evidence="1 2">
    <name type="scientific">Cyanobium usitatum str. Tous</name>
    <dbReference type="NCBI Taxonomy" id="2116684"/>
    <lineage>
        <taxon>Bacteria</taxon>
        <taxon>Bacillati</taxon>
        <taxon>Cyanobacteriota</taxon>
        <taxon>Cyanophyceae</taxon>
        <taxon>Synechococcales</taxon>
        <taxon>Prochlorococcaceae</taxon>
        <taxon>Cyanobium</taxon>
    </lineage>
</organism>